<dbReference type="EMBL" id="JYFN01000059">
    <property type="protein sequence ID" value="KJE20473.1"/>
    <property type="molecule type" value="Genomic_DNA"/>
</dbReference>
<comment type="caution">
    <text evidence="1">The sequence shown here is derived from an EMBL/GenBank/DDBJ whole genome shotgun (WGS) entry which is preliminary data.</text>
</comment>
<accession>A0A0D8B866</accession>
<organism evidence="1 2">
    <name type="scientific">Frankia torreyi</name>
    <dbReference type="NCBI Taxonomy" id="1856"/>
    <lineage>
        <taxon>Bacteria</taxon>
        <taxon>Bacillati</taxon>
        <taxon>Actinomycetota</taxon>
        <taxon>Actinomycetes</taxon>
        <taxon>Frankiales</taxon>
        <taxon>Frankiaceae</taxon>
        <taxon>Frankia</taxon>
    </lineage>
</organism>
<reference evidence="1 2" key="2">
    <citation type="journal article" date="2016" name="Genome Announc.">
        <title>Permanent Draft Genome Sequences for Two Variants of Frankia sp. Strain CpI1, the First Frankia Strain Isolated from Root Nodules of Comptonia peregrina.</title>
        <authorList>
            <person name="Oshone R."/>
            <person name="Hurst S.G.IV."/>
            <person name="Abebe-Akele F."/>
            <person name="Simpson S."/>
            <person name="Morris K."/>
            <person name="Thomas W.K."/>
            <person name="Tisa L.S."/>
        </authorList>
    </citation>
    <scope>NUCLEOTIDE SEQUENCE [LARGE SCALE GENOMIC DNA]</scope>
    <source>
        <strain evidence="2">CpI1-S</strain>
    </source>
</reference>
<keyword evidence="2" id="KW-1185">Reference proteome</keyword>
<name>A0A0D8B866_9ACTN</name>
<evidence type="ECO:0000313" key="1">
    <source>
        <dbReference type="EMBL" id="KJE20473.1"/>
    </source>
</evidence>
<dbReference type="Proteomes" id="UP000032545">
    <property type="component" value="Unassembled WGS sequence"/>
</dbReference>
<sequence length="39" mass="4220">MPAAAHRFRVCPAGEPPAVVDPGGVRRLRRRTPVASVLR</sequence>
<dbReference type="AlphaFoldDB" id="A0A0D8B866"/>
<gene>
    <name evidence="1" type="ORF">FF36_05225</name>
</gene>
<proteinExistence type="predicted"/>
<reference evidence="2" key="1">
    <citation type="submission" date="2015-02" db="EMBL/GenBank/DDBJ databases">
        <title>Draft Genome of Frankia sp. CpI1-S.</title>
        <authorList>
            <person name="Oshone R.T."/>
            <person name="Ngom M."/>
            <person name="Ghodhbane-Gtari F."/>
            <person name="Gtari M."/>
            <person name="Morris K."/>
            <person name="Thomas K."/>
            <person name="Sen A."/>
            <person name="Tisa L.S."/>
        </authorList>
    </citation>
    <scope>NUCLEOTIDE SEQUENCE [LARGE SCALE GENOMIC DNA]</scope>
    <source>
        <strain evidence="2">CpI1-S</strain>
    </source>
</reference>
<evidence type="ECO:0000313" key="2">
    <source>
        <dbReference type="Proteomes" id="UP000032545"/>
    </source>
</evidence>
<protein>
    <submittedName>
        <fullName evidence="1">Uncharacterized protein</fullName>
    </submittedName>
</protein>
<dbReference type="PATRIC" id="fig|1502723.3.peg.5437"/>